<feature type="compositionally biased region" description="Acidic residues" evidence="1">
    <location>
        <begin position="61"/>
        <end position="77"/>
    </location>
</feature>
<feature type="compositionally biased region" description="Polar residues" evidence="1">
    <location>
        <begin position="111"/>
        <end position="120"/>
    </location>
</feature>
<protein>
    <submittedName>
        <fullName evidence="2">Uncharacterized protein</fullName>
    </submittedName>
</protein>
<keyword evidence="3" id="KW-1185">Reference proteome</keyword>
<comment type="caution">
    <text evidence="2">The sequence shown here is derived from an EMBL/GenBank/DDBJ whole genome shotgun (WGS) entry which is preliminary data.</text>
</comment>
<feature type="region of interest" description="Disordered" evidence="1">
    <location>
        <begin position="38"/>
        <end position="128"/>
    </location>
</feature>
<sequence>MADEYYETMDDILLSVTIDDKSIYNPAMSFVYEPDATVPVQGDVDDEDVFTSATFDNPDAPGEDQDTSSAMDLDDPAEGPVSAPGGRSPPSDEDTGEQNKLDPARILRTPSPVSIRSLSTARHRTTSV</sequence>
<reference evidence="2 3" key="1">
    <citation type="submission" date="2015-03" db="EMBL/GenBank/DDBJ databases">
        <title>RNA-seq based gene annotation and comparative genomics of four Zymoseptoria species reveal species-specific pathogenicity related genes and transposable element activity.</title>
        <authorList>
            <person name="Grandaubert J."/>
            <person name="Bhattacharyya A."/>
            <person name="Stukenbrock E.H."/>
        </authorList>
    </citation>
    <scope>NUCLEOTIDE SEQUENCE [LARGE SCALE GENOMIC DNA]</scope>
    <source>
        <strain evidence="2 3">Zb18110</strain>
    </source>
</reference>
<organism evidence="2 3">
    <name type="scientific">Zymoseptoria brevis</name>
    <dbReference type="NCBI Taxonomy" id="1047168"/>
    <lineage>
        <taxon>Eukaryota</taxon>
        <taxon>Fungi</taxon>
        <taxon>Dikarya</taxon>
        <taxon>Ascomycota</taxon>
        <taxon>Pezizomycotina</taxon>
        <taxon>Dothideomycetes</taxon>
        <taxon>Dothideomycetidae</taxon>
        <taxon>Mycosphaerellales</taxon>
        <taxon>Mycosphaerellaceae</taxon>
        <taxon>Zymoseptoria</taxon>
    </lineage>
</organism>
<dbReference type="EMBL" id="LAFY01000306">
    <property type="protein sequence ID" value="KJY00746.1"/>
    <property type="molecule type" value="Genomic_DNA"/>
</dbReference>
<proteinExistence type="predicted"/>
<evidence type="ECO:0000313" key="3">
    <source>
        <dbReference type="Proteomes" id="UP000033647"/>
    </source>
</evidence>
<evidence type="ECO:0000313" key="2">
    <source>
        <dbReference type="EMBL" id="KJY00746.1"/>
    </source>
</evidence>
<evidence type="ECO:0000256" key="1">
    <source>
        <dbReference type="SAM" id="MobiDB-lite"/>
    </source>
</evidence>
<name>A0A0F4GX01_9PEZI</name>
<gene>
    <name evidence="2" type="ORF">TI39_contig314g00001</name>
</gene>
<dbReference type="Proteomes" id="UP000033647">
    <property type="component" value="Unassembled WGS sequence"/>
</dbReference>
<accession>A0A0F4GX01</accession>
<dbReference type="AlphaFoldDB" id="A0A0F4GX01"/>